<proteinExistence type="predicted"/>
<dbReference type="CDD" id="cd01467">
    <property type="entry name" value="vWA_BatA_type"/>
    <property type="match status" value="1"/>
</dbReference>
<dbReference type="PANTHER" id="PTHR22550">
    <property type="entry name" value="SPORE GERMINATION PROTEIN"/>
    <property type="match status" value="1"/>
</dbReference>
<feature type="domain" description="VWFA" evidence="2">
    <location>
        <begin position="91"/>
        <end position="285"/>
    </location>
</feature>
<gene>
    <name evidence="3" type="ORF">NCTC13316_02966</name>
</gene>
<keyword evidence="4" id="KW-1185">Reference proteome</keyword>
<dbReference type="PROSITE" id="PS50234">
    <property type="entry name" value="VWFA"/>
    <property type="match status" value="1"/>
</dbReference>
<feature type="transmembrane region" description="Helical" evidence="1">
    <location>
        <begin position="6"/>
        <end position="38"/>
    </location>
</feature>
<keyword evidence="1" id="KW-0472">Membrane</keyword>
<protein>
    <submittedName>
        <fullName evidence="3">BatA</fullName>
    </submittedName>
</protein>
<dbReference type="SUPFAM" id="SSF53300">
    <property type="entry name" value="vWA-like"/>
    <property type="match status" value="1"/>
</dbReference>
<accession>A0A378JST4</accession>
<dbReference type="AlphaFoldDB" id="A0A378JST4"/>
<dbReference type="PANTHER" id="PTHR22550:SF18">
    <property type="entry name" value="VWFA DOMAIN-CONTAINING PROTEIN"/>
    <property type="match status" value="1"/>
</dbReference>
<dbReference type="InterPro" id="IPR050768">
    <property type="entry name" value="UPF0353/GerABKA_families"/>
</dbReference>
<evidence type="ECO:0000259" key="2">
    <source>
        <dbReference type="PROSITE" id="PS50234"/>
    </source>
</evidence>
<name>A0A378JST4_9GAMM</name>
<dbReference type="OrthoDB" id="6206554at2"/>
<keyword evidence="1" id="KW-1133">Transmembrane helix</keyword>
<sequence>MFELATPWLLLLIILPFLIWYFLPPTTLILPAALKLPFYKALQSIIAKEKLTVARTNRIGLFFIIWTLIVLAAAGPRWIGEPIPLAREGRNIMMVLDLSGSMELNDMLLNGQPVSRLTVVKQAAKEFVRARAGDRIGLILFGSQAYLQTPLTFDRHSVLMRLDDATVGLAGKTTSIGDALGLAVKRLQDVPPTSRVIILLTDGANNSGVLNPLKSAELAKQDNIKVYTIGLGSEAELQVPNDPFFSFNAGADLDEKTLQEIAKLTGGRYFRATDTQSLQEIYSKINKLETTSQEQVSAQPKKEYYPWPLSVALILFFYWLSEKAGLINRLQLPFNRRTMNEVTQ</sequence>
<dbReference type="Proteomes" id="UP000254794">
    <property type="component" value="Unassembled WGS sequence"/>
</dbReference>
<dbReference type="EMBL" id="UGOD01000001">
    <property type="protein sequence ID" value="STX52840.1"/>
    <property type="molecule type" value="Genomic_DNA"/>
</dbReference>
<keyword evidence="1" id="KW-0812">Transmembrane</keyword>
<dbReference type="Pfam" id="PF00092">
    <property type="entry name" value="VWA"/>
    <property type="match status" value="1"/>
</dbReference>
<evidence type="ECO:0000313" key="3">
    <source>
        <dbReference type="EMBL" id="STX52840.1"/>
    </source>
</evidence>
<evidence type="ECO:0000313" key="4">
    <source>
        <dbReference type="Proteomes" id="UP000254794"/>
    </source>
</evidence>
<evidence type="ECO:0000256" key="1">
    <source>
        <dbReference type="SAM" id="Phobius"/>
    </source>
</evidence>
<organism evidence="3 4">
    <name type="scientific">Legionella busanensis</name>
    <dbReference type="NCBI Taxonomy" id="190655"/>
    <lineage>
        <taxon>Bacteria</taxon>
        <taxon>Pseudomonadati</taxon>
        <taxon>Pseudomonadota</taxon>
        <taxon>Gammaproteobacteria</taxon>
        <taxon>Legionellales</taxon>
        <taxon>Legionellaceae</taxon>
        <taxon>Legionella</taxon>
    </lineage>
</organism>
<feature type="transmembrane region" description="Helical" evidence="1">
    <location>
        <begin position="59"/>
        <end position="79"/>
    </location>
</feature>
<dbReference type="Gene3D" id="3.40.50.410">
    <property type="entry name" value="von Willebrand factor, type A domain"/>
    <property type="match status" value="1"/>
</dbReference>
<dbReference type="RefSeq" id="WP_115332365.1">
    <property type="nucleotide sequence ID" value="NZ_CAAAHP010000003.1"/>
</dbReference>
<dbReference type="InterPro" id="IPR002035">
    <property type="entry name" value="VWF_A"/>
</dbReference>
<dbReference type="InterPro" id="IPR036465">
    <property type="entry name" value="vWFA_dom_sf"/>
</dbReference>
<reference evidence="3 4" key="1">
    <citation type="submission" date="2018-06" db="EMBL/GenBank/DDBJ databases">
        <authorList>
            <consortium name="Pathogen Informatics"/>
            <person name="Doyle S."/>
        </authorList>
    </citation>
    <scope>NUCLEOTIDE SEQUENCE [LARGE SCALE GENOMIC DNA]</scope>
    <source>
        <strain evidence="3 4">NCTC13316</strain>
    </source>
</reference>
<dbReference type="InterPro" id="IPR033881">
    <property type="entry name" value="vWA_BatA_type"/>
</dbReference>
<dbReference type="SMART" id="SM00327">
    <property type="entry name" value="VWA"/>
    <property type="match status" value="1"/>
</dbReference>